<evidence type="ECO:0000313" key="8">
    <source>
        <dbReference type="Proteomes" id="UP000629468"/>
    </source>
</evidence>
<dbReference type="FunFam" id="3.40.50.1820:FF:000028">
    <property type="entry name" value="S9 family peptidase"/>
    <property type="match status" value="1"/>
</dbReference>
<protein>
    <recommendedName>
        <fullName evidence="5">Dipeptidyl-peptidase V</fullName>
    </recommendedName>
</protein>
<evidence type="ECO:0000256" key="3">
    <source>
        <dbReference type="ARBA" id="ARBA00022729"/>
    </source>
</evidence>
<keyword evidence="3" id="KW-0732">Signal</keyword>
<evidence type="ECO:0000256" key="2">
    <source>
        <dbReference type="ARBA" id="ARBA00022670"/>
    </source>
</evidence>
<gene>
    <name evidence="7" type="ORF">Agabi119p4_7475</name>
</gene>
<keyword evidence="4" id="KW-0378">Hydrolase</keyword>
<accession>A0A8H7EZB1</accession>
<comment type="caution">
    <text evidence="7">The sequence shown here is derived from an EMBL/GenBank/DDBJ whole genome shotgun (WGS) entry which is preliminary data.</text>
</comment>
<feature type="domain" description="Peptidase S9 prolyl oligopeptidase catalytic" evidence="6">
    <location>
        <begin position="529"/>
        <end position="742"/>
    </location>
</feature>
<dbReference type="GO" id="GO:0006508">
    <property type="term" value="P:proteolysis"/>
    <property type="evidence" value="ECO:0007669"/>
    <property type="project" value="UniProtKB-KW"/>
</dbReference>
<proteinExistence type="inferred from homology"/>
<dbReference type="EMBL" id="JABXXO010000010">
    <property type="protein sequence ID" value="KAF7768232.1"/>
    <property type="molecule type" value="Genomic_DNA"/>
</dbReference>
<dbReference type="Gene3D" id="3.40.50.1820">
    <property type="entry name" value="alpha/beta hydrolase"/>
    <property type="match status" value="1"/>
</dbReference>
<keyword evidence="2" id="KW-0645">Protease</keyword>
<organism evidence="7 8">
    <name type="scientific">Agaricus bisporus var. burnettii</name>
    <dbReference type="NCBI Taxonomy" id="192524"/>
    <lineage>
        <taxon>Eukaryota</taxon>
        <taxon>Fungi</taxon>
        <taxon>Dikarya</taxon>
        <taxon>Basidiomycota</taxon>
        <taxon>Agaricomycotina</taxon>
        <taxon>Agaricomycetes</taxon>
        <taxon>Agaricomycetidae</taxon>
        <taxon>Agaricales</taxon>
        <taxon>Agaricineae</taxon>
        <taxon>Agaricaceae</taxon>
        <taxon>Agaricus</taxon>
    </lineage>
</organism>
<evidence type="ECO:0000256" key="1">
    <source>
        <dbReference type="ARBA" id="ARBA00010040"/>
    </source>
</evidence>
<evidence type="ECO:0000256" key="5">
    <source>
        <dbReference type="ARBA" id="ARBA00032829"/>
    </source>
</evidence>
<dbReference type="InterPro" id="IPR029058">
    <property type="entry name" value="AB_hydrolase_fold"/>
</dbReference>
<dbReference type="PANTHER" id="PTHR42776">
    <property type="entry name" value="SERINE PEPTIDASE S9 FAMILY MEMBER"/>
    <property type="match status" value="1"/>
</dbReference>
<dbReference type="AlphaFoldDB" id="A0A8H7EZB1"/>
<dbReference type="GO" id="GO:0004252">
    <property type="term" value="F:serine-type endopeptidase activity"/>
    <property type="evidence" value="ECO:0007669"/>
    <property type="project" value="TreeGrafter"/>
</dbReference>
<comment type="similarity">
    <text evidence="1">Belongs to the peptidase S9C family.</text>
</comment>
<evidence type="ECO:0000259" key="6">
    <source>
        <dbReference type="Pfam" id="PF00326"/>
    </source>
</evidence>
<dbReference type="Proteomes" id="UP000629468">
    <property type="component" value="Unassembled WGS sequence"/>
</dbReference>
<name>A0A8H7EZB1_AGABI</name>
<dbReference type="SUPFAM" id="SSF53474">
    <property type="entry name" value="alpha/beta-Hydrolases"/>
    <property type="match status" value="1"/>
</dbReference>
<evidence type="ECO:0000256" key="4">
    <source>
        <dbReference type="ARBA" id="ARBA00022801"/>
    </source>
</evidence>
<dbReference type="SUPFAM" id="SSF82171">
    <property type="entry name" value="DPP6 N-terminal domain-like"/>
    <property type="match status" value="1"/>
</dbReference>
<sequence length="751" mass="84302">MRTPLPLLGIAAQLPFSTPPKFNPYNTLDALSPVDLAGLERPSAALPNIAGDLAFVTVSKYDFEKEKFNQTLVVFPVESTFTSAEVPLPKGGEAFWLTGTTLAHVVEGENDNLELYALEVRGSYNSATTSDGPLKISSEGTLIGTFPTKTASNFKYNPHSRHLVFADNVYEDFDLDGVKERDKEWSSRGTSAMVYDSTPVRFWDFWVGPKKGALFSVPLYMLPDHTWYMGREFFSPLKESSHHTPVELASDDFDVSATQIIYTAKDPALPDAWHTRQNIYIVDIRGATKSRQLTSGKQGSTHNPVFNHQGDKVAWIEIDEDGIEGSRAKIVIYDLKANVRYTLTQHWDRSVQSITFNKEGTFIYFTAGDHAKVKVFYLPVPPTPPYSTTDPVLDDLYTKPTELTSTGAVTGIHTMYTGRLLFSRSSLTSPNDAYLIQHLPRYLSDLTQPSEGVAKSLKGDLSKISGFTEAALRRKWLHPGEEFYFTGANDKKIHGWAFKPRGWKEGDKKKWPVVLMIHGGPQSAWLDDWSTRWNQNVFTGKGYFVICINPTGSTTFGQELTDAITEDWGGKPFVDLINGWTYALEKYPEIDADRAVGAGASWGGYAINWIQSNPEFGFNFKALVCHDGVFDTRYSGLSTDVPFLFNGEWGGRPWEEKNKKLSEKFSPSNFVHKWSTPELIIHSSKDYRLPETEGITAFHALQQLGVPSRLVVFPNENHWILNPGNSIAWHDEVFCWIDQFIGENSTNVEEI</sequence>
<dbReference type="PANTHER" id="PTHR42776:SF13">
    <property type="entry name" value="DIPEPTIDYL-PEPTIDASE 5"/>
    <property type="match status" value="1"/>
</dbReference>
<reference evidence="7 8" key="1">
    <citation type="journal article" name="Sci. Rep.">
        <title>Telomere-to-telomere assembled and centromere annotated genomes of the two main subspecies of the button mushroom Agaricus bisporus reveal especially polymorphic chromosome ends.</title>
        <authorList>
            <person name="Sonnenberg A.S.M."/>
            <person name="Sedaghat-Telgerd N."/>
            <person name="Lavrijssen B."/>
            <person name="Ohm R.A."/>
            <person name="Hendrickx P.M."/>
            <person name="Scholtmeijer K."/>
            <person name="Baars J.J.P."/>
            <person name="van Peer A."/>
        </authorList>
    </citation>
    <scope>NUCLEOTIDE SEQUENCE [LARGE SCALE GENOMIC DNA]</scope>
    <source>
        <strain evidence="7 8">H119_p4</strain>
    </source>
</reference>
<dbReference type="InterPro" id="IPR001375">
    <property type="entry name" value="Peptidase_S9_cat"/>
</dbReference>
<dbReference type="Pfam" id="PF00326">
    <property type="entry name" value="Peptidase_S9"/>
    <property type="match status" value="1"/>
</dbReference>
<evidence type="ECO:0000313" key="7">
    <source>
        <dbReference type="EMBL" id="KAF7768232.1"/>
    </source>
</evidence>